<keyword evidence="7" id="KW-1185">Reference proteome</keyword>
<dbReference type="InterPro" id="IPR006379">
    <property type="entry name" value="HAD-SF_hydro_IIB"/>
</dbReference>
<evidence type="ECO:0000256" key="3">
    <source>
        <dbReference type="ARBA" id="ARBA00022801"/>
    </source>
</evidence>
<dbReference type="NCBIfam" id="TIGR00099">
    <property type="entry name" value="Cof-subfamily"/>
    <property type="match status" value="1"/>
</dbReference>
<gene>
    <name evidence="6" type="ORF">GOQ27_11845</name>
</gene>
<evidence type="ECO:0000256" key="2">
    <source>
        <dbReference type="ARBA" id="ARBA00022723"/>
    </source>
</evidence>
<keyword evidence="2" id="KW-0479">Metal-binding</keyword>
<accession>A0A942UV49</accession>
<dbReference type="InterPro" id="IPR000150">
    <property type="entry name" value="Cof"/>
</dbReference>
<dbReference type="InterPro" id="IPR023214">
    <property type="entry name" value="HAD_sf"/>
</dbReference>
<evidence type="ECO:0000256" key="1">
    <source>
        <dbReference type="ARBA" id="ARBA00001946"/>
    </source>
</evidence>
<dbReference type="Proteomes" id="UP000724672">
    <property type="component" value="Unassembled WGS sequence"/>
</dbReference>
<dbReference type="InterPro" id="IPR036412">
    <property type="entry name" value="HAD-like_sf"/>
</dbReference>
<dbReference type="PROSITE" id="PS01228">
    <property type="entry name" value="COF_1"/>
    <property type="match status" value="1"/>
</dbReference>
<dbReference type="Pfam" id="PF08282">
    <property type="entry name" value="Hydrolase_3"/>
    <property type="match status" value="1"/>
</dbReference>
<dbReference type="GO" id="GO:0016791">
    <property type="term" value="F:phosphatase activity"/>
    <property type="evidence" value="ECO:0007669"/>
    <property type="project" value="UniProtKB-ARBA"/>
</dbReference>
<reference evidence="6" key="1">
    <citation type="submission" date="2019-12" db="EMBL/GenBank/DDBJ databases">
        <title>Clostridiaceae gen. nov. sp. nov., isolated from sediment in Xinjiang, China.</title>
        <authorList>
            <person name="Zhang R."/>
        </authorList>
    </citation>
    <scope>NUCLEOTIDE SEQUENCE</scope>
    <source>
        <strain evidence="6">D2Q-11</strain>
    </source>
</reference>
<dbReference type="RefSeq" id="WP_203367083.1">
    <property type="nucleotide sequence ID" value="NZ_WSFT01000042.1"/>
</dbReference>
<dbReference type="NCBIfam" id="TIGR01484">
    <property type="entry name" value="HAD-SF-IIB"/>
    <property type="match status" value="1"/>
</dbReference>
<comment type="similarity">
    <text evidence="5">Belongs to the HAD-like hydrolase superfamily. Cof family.</text>
</comment>
<dbReference type="PROSITE" id="PS01229">
    <property type="entry name" value="COF_2"/>
    <property type="match status" value="1"/>
</dbReference>
<dbReference type="SFLD" id="SFLDG01144">
    <property type="entry name" value="C2.B.4:_PGP_Like"/>
    <property type="match status" value="1"/>
</dbReference>
<name>A0A942UV49_9FIRM</name>
<dbReference type="SFLD" id="SFLDG01140">
    <property type="entry name" value="C2.B:_Phosphomannomutase_and_P"/>
    <property type="match status" value="1"/>
</dbReference>
<dbReference type="SFLD" id="SFLDS00003">
    <property type="entry name" value="Haloacid_Dehalogenase"/>
    <property type="match status" value="1"/>
</dbReference>
<comment type="caution">
    <text evidence="6">The sequence shown here is derived from an EMBL/GenBank/DDBJ whole genome shotgun (WGS) entry which is preliminary data.</text>
</comment>
<organism evidence="6 7">
    <name type="scientific">Anaeromonas frigoriresistens</name>
    <dbReference type="NCBI Taxonomy" id="2683708"/>
    <lineage>
        <taxon>Bacteria</taxon>
        <taxon>Bacillati</taxon>
        <taxon>Bacillota</taxon>
        <taxon>Tissierellia</taxon>
        <taxon>Tissierellales</taxon>
        <taxon>Thermohalobacteraceae</taxon>
        <taxon>Anaeromonas</taxon>
    </lineage>
</organism>
<dbReference type="CDD" id="cd07516">
    <property type="entry name" value="HAD_Pase"/>
    <property type="match status" value="1"/>
</dbReference>
<dbReference type="PANTHER" id="PTHR47267:SF4">
    <property type="entry name" value="PYRIDOXAL PHOSPHATE PHOSPHATASE YIGL"/>
    <property type="match status" value="1"/>
</dbReference>
<dbReference type="Gene3D" id="3.40.50.1000">
    <property type="entry name" value="HAD superfamily/HAD-like"/>
    <property type="match status" value="1"/>
</dbReference>
<dbReference type="Gene3D" id="3.30.1240.10">
    <property type="match status" value="1"/>
</dbReference>
<keyword evidence="4" id="KW-0460">Magnesium</keyword>
<evidence type="ECO:0000313" key="7">
    <source>
        <dbReference type="Proteomes" id="UP000724672"/>
    </source>
</evidence>
<dbReference type="AlphaFoldDB" id="A0A942UV49"/>
<protein>
    <submittedName>
        <fullName evidence="6">Cof-type HAD-IIB family hydrolase</fullName>
    </submittedName>
</protein>
<dbReference type="PANTHER" id="PTHR47267">
    <property type="match status" value="1"/>
</dbReference>
<evidence type="ECO:0000256" key="4">
    <source>
        <dbReference type="ARBA" id="ARBA00022842"/>
    </source>
</evidence>
<dbReference type="EMBL" id="WSFT01000042">
    <property type="protein sequence ID" value="MBS4539158.1"/>
    <property type="molecule type" value="Genomic_DNA"/>
</dbReference>
<evidence type="ECO:0000256" key="5">
    <source>
        <dbReference type="ARBA" id="ARBA00034778"/>
    </source>
</evidence>
<comment type="cofactor">
    <cofactor evidence="1">
        <name>Mg(2+)</name>
        <dbReference type="ChEBI" id="CHEBI:18420"/>
    </cofactor>
</comment>
<evidence type="ECO:0000313" key="6">
    <source>
        <dbReference type="EMBL" id="MBS4539158.1"/>
    </source>
</evidence>
<dbReference type="SUPFAM" id="SSF56784">
    <property type="entry name" value="HAD-like"/>
    <property type="match status" value="1"/>
</dbReference>
<dbReference type="GO" id="GO:0046872">
    <property type="term" value="F:metal ion binding"/>
    <property type="evidence" value="ECO:0007669"/>
    <property type="project" value="UniProtKB-KW"/>
</dbReference>
<keyword evidence="3 6" id="KW-0378">Hydrolase</keyword>
<proteinExistence type="inferred from homology"/>
<sequence>MKYKAIISDLDGTLLNSNHRVSEYTKSIVRKVIDRGIHFFIATGRHHKDIDYIRNDLKLDSIFITSNGCRVHDSNKNKLLGYDIEEDIVKGLLDLKVDENIHKNFYQEDKWFVEKENRWLDEFTKESNFLYEIVDFNNFENLIATKFFFLSEDHESLVKLQDRIEKMYPNRLNVAFSLINCLEIMPKGISKGHAIEKVLEKHNIKPQEAIAFGDGLNDLEMLKTVGKGYIMGNAHDKLIHALPDHDIIKPNTEEGLAKKLEELFL</sequence>